<accession>A0A8J5XUN4</accession>
<dbReference type="InterPro" id="IPR030547">
    <property type="entry name" value="XRCC2"/>
</dbReference>
<dbReference type="AlphaFoldDB" id="A0A8J5XUN4"/>
<dbReference type="Gene3D" id="3.40.50.300">
    <property type="entry name" value="P-loop containing nucleotide triphosphate hydrolases"/>
    <property type="match status" value="1"/>
</dbReference>
<reference evidence="3" key="1">
    <citation type="submission" date="2021-05" db="EMBL/GenBank/DDBJ databases">
        <title>The genome of the haptophyte Pavlova lutheri (Diacronema luteri, Pavlovales) - a model for lipid biosynthesis in eukaryotic algae.</title>
        <authorList>
            <person name="Hulatt C.J."/>
            <person name="Posewitz M.C."/>
        </authorList>
    </citation>
    <scope>NUCLEOTIDE SEQUENCE</scope>
    <source>
        <strain evidence="3">NIVA-4/92</strain>
    </source>
</reference>
<proteinExistence type="predicted"/>
<dbReference type="Pfam" id="PF13481">
    <property type="entry name" value="AAA_25"/>
    <property type="match status" value="1"/>
</dbReference>
<evidence type="ECO:0000313" key="3">
    <source>
        <dbReference type="EMBL" id="KAG8468722.1"/>
    </source>
</evidence>
<feature type="compositionally biased region" description="Pro residues" evidence="1">
    <location>
        <begin position="296"/>
        <end position="309"/>
    </location>
</feature>
<evidence type="ECO:0000259" key="2">
    <source>
        <dbReference type="SMART" id="SM00382"/>
    </source>
</evidence>
<keyword evidence="4" id="KW-1185">Reference proteome</keyword>
<dbReference type="SMART" id="SM00382">
    <property type="entry name" value="AAA"/>
    <property type="match status" value="1"/>
</dbReference>
<evidence type="ECO:0000313" key="4">
    <source>
        <dbReference type="Proteomes" id="UP000751190"/>
    </source>
</evidence>
<name>A0A8J5XUN4_DIALT</name>
<protein>
    <recommendedName>
        <fullName evidence="2">AAA+ ATPase domain-containing protein</fullName>
    </recommendedName>
</protein>
<dbReference type="EMBL" id="JAGTXO010000004">
    <property type="protein sequence ID" value="KAG8468722.1"/>
    <property type="molecule type" value="Genomic_DNA"/>
</dbReference>
<evidence type="ECO:0000256" key="1">
    <source>
        <dbReference type="SAM" id="MobiDB-lite"/>
    </source>
</evidence>
<dbReference type="InterPro" id="IPR003593">
    <property type="entry name" value="AAA+_ATPase"/>
</dbReference>
<dbReference type="InterPro" id="IPR027417">
    <property type="entry name" value="P-loop_NTPase"/>
</dbReference>
<comment type="caution">
    <text evidence="3">The sequence shown here is derived from an EMBL/GenBank/DDBJ whole genome shotgun (WGS) entry which is preliminary data.</text>
</comment>
<dbReference type="Proteomes" id="UP000751190">
    <property type="component" value="Unassembled WGS sequence"/>
</dbReference>
<feature type="domain" description="AAA+ ATPase" evidence="2">
    <location>
        <begin position="39"/>
        <end position="230"/>
    </location>
</feature>
<dbReference type="PANTHER" id="PTHR46644:SF2">
    <property type="entry name" value="DNA REPAIR PROTEIN XRCC2"/>
    <property type="match status" value="1"/>
</dbReference>
<dbReference type="PANTHER" id="PTHR46644">
    <property type="entry name" value="DNA REPAIR PROTEIN XRCC2"/>
    <property type="match status" value="1"/>
</dbReference>
<dbReference type="SUPFAM" id="SSF52540">
    <property type="entry name" value="P-loop containing nucleoside triphosphate hydrolases"/>
    <property type="match status" value="1"/>
</dbReference>
<sequence length="309" mass="31749">MALFQPDESALELFARLRSRPVALGVRAIDAAAPGGFVAGDVVEVSGPSGSGKTMLLVAIAARLATEEARGGARVDVLYLDMDGRAPLHRLATCVERELANAAGGTLPDEALVLLHLSRVRIGYCASALQLVAAVAAVRSVLPEREAGAQLVLLIDGLGASFWLDKLEFSQAKRSGHPYDRLAQPILDIARARKALVVVATTELFDVRKEGVAPALSRRARVRAQVRPARCGRGIELAATAAAPRPPPHGAARPPAAAAAGAPGAAVASAAWARLEFSADGGMSGPAAVPGHGHRPAPPNPPPVPAALA</sequence>
<dbReference type="GO" id="GO:0033063">
    <property type="term" value="C:Rad51B-Rad51C-Rad51D-XRCC2 complex"/>
    <property type="evidence" value="ECO:0007669"/>
    <property type="project" value="InterPro"/>
</dbReference>
<feature type="region of interest" description="Disordered" evidence="1">
    <location>
        <begin position="281"/>
        <end position="309"/>
    </location>
</feature>
<organism evidence="3 4">
    <name type="scientific">Diacronema lutheri</name>
    <name type="common">Unicellular marine alga</name>
    <name type="synonym">Monochrysis lutheri</name>
    <dbReference type="NCBI Taxonomy" id="2081491"/>
    <lineage>
        <taxon>Eukaryota</taxon>
        <taxon>Haptista</taxon>
        <taxon>Haptophyta</taxon>
        <taxon>Pavlovophyceae</taxon>
        <taxon>Pavlovales</taxon>
        <taxon>Pavlovaceae</taxon>
        <taxon>Diacronema</taxon>
    </lineage>
</organism>
<gene>
    <name evidence="3" type="ORF">KFE25_013805</name>
</gene>
<dbReference type="GO" id="GO:0000724">
    <property type="term" value="P:double-strand break repair via homologous recombination"/>
    <property type="evidence" value="ECO:0007669"/>
    <property type="project" value="InterPro"/>
</dbReference>
<dbReference type="OrthoDB" id="420422at2759"/>
<dbReference type="GO" id="GO:0005657">
    <property type="term" value="C:replication fork"/>
    <property type="evidence" value="ECO:0007669"/>
    <property type="project" value="InterPro"/>
</dbReference>